<gene>
    <name evidence="2" type="ORF">ACFFU9_09300</name>
</gene>
<evidence type="ECO:0000313" key="3">
    <source>
        <dbReference type="Proteomes" id="UP001589585"/>
    </source>
</evidence>
<evidence type="ECO:0000313" key="2">
    <source>
        <dbReference type="EMBL" id="MFB9056937.1"/>
    </source>
</evidence>
<comment type="caution">
    <text evidence="2">The sequence shown here is derived from an EMBL/GenBank/DDBJ whole genome shotgun (WGS) entry which is preliminary data.</text>
</comment>
<name>A0ABV5FBV9_9FLAO</name>
<accession>A0ABV5FBV9</accession>
<reference evidence="2 3" key="1">
    <citation type="submission" date="2024-09" db="EMBL/GenBank/DDBJ databases">
        <authorList>
            <person name="Sun Q."/>
            <person name="Mori K."/>
        </authorList>
    </citation>
    <scope>NUCLEOTIDE SEQUENCE [LARGE SCALE GENOMIC DNA]</scope>
    <source>
        <strain evidence="2 3">CECT 8622</strain>
    </source>
</reference>
<evidence type="ECO:0000256" key="1">
    <source>
        <dbReference type="SAM" id="SignalP"/>
    </source>
</evidence>
<evidence type="ECO:0008006" key="4">
    <source>
        <dbReference type="Google" id="ProtNLM"/>
    </source>
</evidence>
<dbReference type="RefSeq" id="WP_379861150.1">
    <property type="nucleotide sequence ID" value="NZ_JBHMFC010000035.1"/>
</dbReference>
<proteinExistence type="predicted"/>
<dbReference type="Proteomes" id="UP001589585">
    <property type="component" value="Unassembled WGS sequence"/>
</dbReference>
<feature type="chain" id="PRO_5045179306" description="Outer membrane protein with beta-barrel domain" evidence="1">
    <location>
        <begin position="20"/>
        <end position="231"/>
    </location>
</feature>
<feature type="signal peptide" evidence="1">
    <location>
        <begin position="1"/>
        <end position="19"/>
    </location>
</feature>
<keyword evidence="3" id="KW-1185">Reference proteome</keyword>
<keyword evidence="1" id="KW-0732">Signal</keyword>
<protein>
    <recommendedName>
        <fullName evidence="4">Outer membrane protein with beta-barrel domain</fullName>
    </recommendedName>
</protein>
<sequence>MKKPTLLFVCLLFSVLCLAQVPDETNLGKTKIQVYNANQSDKDYLDNAYRWAIKSDLTSVISQEFPLIFEYRIAKKLSLEGSAAITYAYFSNDNFFNQLDNEDLDKSPETDNAFRMAVKYYPSRLTNALEGWFVGVQVFTKTTTRSYDDLTVKMGKEVFDTKTKEGLALQIGSQMFPIHNGLYEVVLGLGVANIERDFYVRSSDLFINFENIKDKKMAIYFQFHLRFGLGN</sequence>
<dbReference type="EMBL" id="JBHMFC010000035">
    <property type="protein sequence ID" value="MFB9056937.1"/>
    <property type="molecule type" value="Genomic_DNA"/>
</dbReference>
<organism evidence="2 3">
    <name type="scientific">Mariniflexile ostreae</name>
    <dbReference type="NCBI Taxonomy" id="1520892"/>
    <lineage>
        <taxon>Bacteria</taxon>
        <taxon>Pseudomonadati</taxon>
        <taxon>Bacteroidota</taxon>
        <taxon>Flavobacteriia</taxon>
        <taxon>Flavobacteriales</taxon>
        <taxon>Flavobacteriaceae</taxon>
        <taxon>Mariniflexile</taxon>
    </lineage>
</organism>